<dbReference type="AlphaFoldDB" id="A0AAE0N3M6"/>
<keyword evidence="3" id="KW-0034">Amyloid</keyword>
<evidence type="ECO:0000313" key="4">
    <source>
        <dbReference type="Proteomes" id="UP001287356"/>
    </source>
</evidence>
<keyword evidence="4" id="KW-1185">Reference proteome</keyword>
<dbReference type="Proteomes" id="UP001287356">
    <property type="component" value="Unassembled WGS sequence"/>
</dbReference>
<evidence type="ECO:0000313" key="3">
    <source>
        <dbReference type="EMBL" id="KAK3369552.1"/>
    </source>
</evidence>
<reference evidence="3" key="1">
    <citation type="journal article" date="2023" name="Mol. Phylogenet. Evol.">
        <title>Genome-scale phylogeny and comparative genomics of the fungal order Sordariales.</title>
        <authorList>
            <person name="Hensen N."/>
            <person name="Bonometti L."/>
            <person name="Westerberg I."/>
            <person name="Brannstrom I.O."/>
            <person name="Guillou S."/>
            <person name="Cros-Aarteil S."/>
            <person name="Calhoun S."/>
            <person name="Haridas S."/>
            <person name="Kuo A."/>
            <person name="Mondo S."/>
            <person name="Pangilinan J."/>
            <person name="Riley R."/>
            <person name="LaButti K."/>
            <person name="Andreopoulos B."/>
            <person name="Lipzen A."/>
            <person name="Chen C."/>
            <person name="Yan M."/>
            <person name="Daum C."/>
            <person name="Ng V."/>
            <person name="Clum A."/>
            <person name="Steindorff A."/>
            <person name="Ohm R.A."/>
            <person name="Martin F."/>
            <person name="Silar P."/>
            <person name="Natvig D.O."/>
            <person name="Lalanne C."/>
            <person name="Gautier V."/>
            <person name="Ament-Velasquez S.L."/>
            <person name="Kruys A."/>
            <person name="Hutchinson M.I."/>
            <person name="Powell A.J."/>
            <person name="Barry K."/>
            <person name="Miller A.N."/>
            <person name="Grigoriev I.V."/>
            <person name="Debuchy R."/>
            <person name="Gladieux P."/>
            <person name="Hiltunen Thoren M."/>
            <person name="Johannesson H."/>
        </authorList>
    </citation>
    <scope>NUCLEOTIDE SEQUENCE</scope>
    <source>
        <strain evidence="3">CBS 958.72</strain>
    </source>
</reference>
<organism evidence="3 4">
    <name type="scientific">Lasiosphaeria ovina</name>
    <dbReference type="NCBI Taxonomy" id="92902"/>
    <lineage>
        <taxon>Eukaryota</taxon>
        <taxon>Fungi</taxon>
        <taxon>Dikarya</taxon>
        <taxon>Ascomycota</taxon>
        <taxon>Pezizomycotina</taxon>
        <taxon>Sordariomycetes</taxon>
        <taxon>Sordariomycetidae</taxon>
        <taxon>Sordariales</taxon>
        <taxon>Lasiosphaeriaceae</taxon>
        <taxon>Lasiosphaeria</taxon>
    </lineage>
</organism>
<protein>
    <submittedName>
        <fullName evidence="3">Prion-inhibition and propagation-domain-containing protein</fullName>
    </submittedName>
</protein>
<gene>
    <name evidence="3" type="ORF">B0T24DRAFT_361957</name>
</gene>
<feature type="signal peptide" evidence="1">
    <location>
        <begin position="1"/>
        <end position="22"/>
    </location>
</feature>
<evidence type="ECO:0000259" key="2">
    <source>
        <dbReference type="Pfam" id="PF14479"/>
    </source>
</evidence>
<sequence length="454" mass="51065">MAGAEVLSVIGLAALFSTCVESFGYFKAAQRMEKDCDILLVKLDIEKTRLLVWGSTIDVFDSGTAALSNETTINLLHRCLGSIESLLTDADRLTRDYGVVEQSSPGDRAIDFVSSNSMAVFRTAWRRFFVRNASQLPQRSLLRRTKWGIYQKETFQRFIHDLKDLIDGLYEIAPVTREAVDRTVHTDIECLTSLGELRLFEAATEDSYIAWSAKASSIIEASESGTVDRRTMEEALVDEIVLQASLEDLEMVDFILELKEISDHPLVVLTGPCLRISSTFPCNMSTIGRDCISFPGPSWPLSHATVYESRHSLPSRIHSMLDLKDNFKLSIEELGGLQWLTDIDGVLETVIFPLARIFIYCALCACLVQTALLVCSRSSLKVHEYFVRPDDRLTSSCCIGQDRVEGLRSIYDMVKLNETQATAPGDYKIPAATKHIDMLWMEERFHLMENEESI</sequence>
<reference evidence="3" key="2">
    <citation type="submission" date="2023-06" db="EMBL/GenBank/DDBJ databases">
        <authorList>
            <consortium name="Lawrence Berkeley National Laboratory"/>
            <person name="Haridas S."/>
            <person name="Hensen N."/>
            <person name="Bonometti L."/>
            <person name="Westerberg I."/>
            <person name="Brannstrom I.O."/>
            <person name="Guillou S."/>
            <person name="Cros-Aarteil S."/>
            <person name="Calhoun S."/>
            <person name="Kuo A."/>
            <person name="Mondo S."/>
            <person name="Pangilinan J."/>
            <person name="Riley R."/>
            <person name="Labutti K."/>
            <person name="Andreopoulos B."/>
            <person name="Lipzen A."/>
            <person name="Chen C."/>
            <person name="Yanf M."/>
            <person name="Daum C."/>
            <person name="Ng V."/>
            <person name="Clum A."/>
            <person name="Steindorff A."/>
            <person name="Ohm R."/>
            <person name="Martin F."/>
            <person name="Silar P."/>
            <person name="Natvig D."/>
            <person name="Lalanne C."/>
            <person name="Gautier V."/>
            <person name="Ament-Velasquez S.L."/>
            <person name="Kruys A."/>
            <person name="Hutchinson M.I."/>
            <person name="Powell A.J."/>
            <person name="Barry K."/>
            <person name="Miller A.N."/>
            <person name="Grigoriev I.V."/>
            <person name="Debuchy R."/>
            <person name="Gladieux P."/>
            <person name="Thoren M.H."/>
            <person name="Johannesson H."/>
        </authorList>
    </citation>
    <scope>NUCLEOTIDE SEQUENCE</scope>
    <source>
        <strain evidence="3">CBS 958.72</strain>
    </source>
</reference>
<dbReference type="InterPro" id="IPR038305">
    <property type="entry name" value="HeLo_sf"/>
</dbReference>
<feature type="domain" description="Prion-inhibition and propagation HeLo" evidence="2">
    <location>
        <begin position="6"/>
        <end position="199"/>
    </location>
</feature>
<evidence type="ECO:0000256" key="1">
    <source>
        <dbReference type="SAM" id="SignalP"/>
    </source>
</evidence>
<accession>A0AAE0N3M6</accession>
<keyword evidence="3" id="KW-0640">Prion</keyword>
<keyword evidence="1" id="KW-0732">Signal</keyword>
<dbReference type="PANTHER" id="PTHR37542">
    <property type="entry name" value="HELO DOMAIN-CONTAINING PROTEIN-RELATED"/>
    <property type="match status" value="1"/>
</dbReference>
<dbReference type="InterPro" id="IPR029498">
    <property type="entry name" value="HeLo_dom"/>
</dbReference>
<dbReference type="EMBL" id="JAULSN010000006">
    <property type="protein sequence ID" value="KAK3369552.1"/>
    <property type="molecule type" value="Genomic_DNA"/>
</dbReference>
<comment type="caution">
    <text evidence="3">The sequence shown here is derived from an EMBL/GenBank/DDBJ whole genome shotgun (WGS) entry which is preliminary data.</text>
</comment>
<feature type="chain" id="PRO_5042096724" evidence="1">
    <location>
        <begin position="23"/>
        <end position="454"/>
    </location>
</feature>
<name>A0AAE0N3M6_9PEZI</name>
<dbReference type="Pfam" id="PF14479">
    <property type="entry name" value="HeLo"/>
    <property type="match status" value="1"/>
</dbReference>
<proteinExistence type="predicted"/>
<dbReference type="Gene3D" id="1.20.120.1020">
    <property type="entry name" value="Prion-inhibition and propagation, HeLo domain"/>
    <property type="match status" value="1"/>
</dbReference>